<evidence type="ECO:0000256" key="9">
    <source>
        <dbReference type="ARBA" id="ARBA00048552"/>
    </source>
</evidence>
<dbReference type="SMART" id="SM01409">
    <property type="entry name" value="RNA_pol_Rpb6"/>
    <property type="match status" value="1"/>
</dbReference>
<evidence type="ECO:0000256" key="7">
    <source>
        <dbReference type="ARBA" id="ARBA00023163"/>
    </source>
</evidence>
<dbReference type="PANTHER" id="PTHR34476:SF1">
    <property type="entry name" value="DNA-DIRECTED RNA POLYMERASE SUBUNIT OMEGA"/>
    <property type="match status" value="1"/>
</dbReference>
<evidence type="ECO:0000256" key="4">
    <source>
        <dbReference type="ARBA" id="ARBA00022478"/>
    </source>
</evidence>
<dbReference type="SUPFAM" id="SSF63562">
    <property type="entry name" value="RPB6/omega subunit-like"/>
    <property type="match status" value="1"/>
</dbReference>
<proteinExistence type="inferred from homology"/>
<keyword evidence="12" id="KW-1185">Reference proteome</keyword>
<dbReference type="GO" id="GO:0006351">
    <property type="term" value="P:DNA-templated transcription"/>
    <property type="evidence" value="ECO:0007669"/>
    <property type="project" value="UniProtKB-UniRule"/>
</dbReference>
<comment type="caution">
    <text evidence="11">The sequence shown here is derived from an EMBL/GenBank/DDBJ whole genome shotgun (WGS) entry which is preliminary data.</text>
</comment>
<sequence length="63" mass="7067">MVNNLDIDNLIKKVDSKYSLVIGVAKRARDITDNSEALVHSNSQKSVTVALKELDRDKINITR</sequence>
<evidence type="ECO:0000256" key="10">
    <source>
        <dbReference type="HAMAP-Rule" id="MF_00366"/>
    </source>
</evidence>
<evidence type="ECO:0000256" key="1">
    <source>
        <dbReference type="ARBA" id="ARBA00006711"/>
    </source>
</evidence>
<name>A0A226C1B1_9FIRM</name>
<dbReference type="InterPro" id="IPR036161">
    <property type="entry name" value="RPB6/omega-like_sf"/>
</dbReference>
<protein>
    <recommendedName>
        <fullName evidence="3 10">DNA-directed RNA polymerase subunit omega</fullName>
        <shortName evidence="10">RNAP omega subunit</shortName>
        <ecNumber evidence="2 10">2.7.7.6</ecNumber>
    </recommendedName>
    <alternativeName>
        <fullName evidence="10">RNA polymerase omega subunit</fullName>
    </alternativeName>
    <alternativeName>
        <fullName evidence="8 10">Transcriptase subunit omega</fullName>
    </alternativeName>
</protein>
<comment type="similarity">
    <text evidence="1 10">Belongs to the RNA polymerase subunit omega family.</text>
</comment>
<dbReference type="Gene3D" id="3.90.940.10">
    <property type="match status" value="1"/>
</dbReference>
<dbReference type="RefSeq" id="WP_089023138.1">
    <property type="nucleotide sequence ID" value="NZ_NIQC01000007.1"/>
</dbReference>
<dbReference type="GO" id="GO:0003899">
    <property type="term" value="F:DNA-directed RNA polymerase activity"/>
    <property type="evidence" value="ECO:0007669"/>
    <property type="project" value="UniProtKB-UniRule"/>
</dbReference>
<dbReference type="InterPro" id="IPR003716">
    <property type="entry name" value="DNA-dir_RNA_pol_omega"/>
</dbReference>
<evidence type="ECO:0000256" key="2">
    <source>
        <dbReference type="ARBA" id="ARBA00012418"/>
    </source>
</evidence>
<dbReference type="Pfam" id="PF01192">
    <property type="entry name" value="RNA_pol_Rpb6"/>
    <property type="match status" value="1"/>
</dbReference>
<comment type="function">
    <text evidence="10">Promotes RNA polymerase assembly. Latches the N- and C-terminal regions of the beta' subunit thereby facilitating its interaction with the beta and alpha subunits.</text>
</comment>
<dbReference type="EMBL" id="NIQC01000007">
    <property type="protein sequence ID" value="OWZ84160.1"/>
    <property type="molecule type" value="Genomic_DNA"/>
</dbReference>
<dbReference type="InterPro" id="IPR006110">
    <property type="entry name" value="Pol_omega/Rpo6/RPB6"/>
</dbReference>
<keyword evidence="5 10" id="KW-0808">Transferase</keyword>
<keyword evidence="7 10" id="KW-0804">Transcription</keyword>
<dbReference type="PANTHER" id="PTHR34476">
    <property type="entry name" value="DNA-DIRECTED RNA POLYMERASE SUBUNIT OMEGA"/>
    <property type="match status" value="1"/>
</dbReference>
<dbReference type="GO" id="GO:0003677">
    <property type="term" value="F:DNA binding"/>
    <property type="evidence" value="ECO:0007669"/>
    <property type="project" value="UniProtKB-UniRule"/>
</dbReference>
<evidence type="ECO:0000256" key="8">
    <source>
        <dbReference type="ARBA" id="ARBA00029924"/>
    </source>
</evidence>
<evidence type="ECO:0000256" key="5">
    <source>
        <dbReference type="ARBA" id="ARBA00022679"/>
    </source>
</evidence>
<gene>
    <name evidence="10" type="primary">rpoZ</name>
    <name evidence="11" type="ORF">CDO51_04635</name>
</gene>
<evidence type="ECO:0000256" key="6">
    <source>
        <dbReference type="ARBA" id="ARBA00022695"/>
    </source>
</evidence>
<dbReference type="OrthoDB" id="9815459at2"/>
<reference evidence="11 12" key="1">
    <citation type="submission" date="2017-06" db="EMBL/GenBank/DDBJ databases">
        <title>Draft Genome Sequence of Natranaerobius trueperi halophilic, alkalithermophilic bacteria from soda lakes.</title>
        <authorList>
            <person name="Zhao B."/>
        </authorList>
    </citation>
    <scope>NUCLEOTIDE SEQUENCE [LARGE SCALE GENOMIC DNA]</scope>
    <source>
        <strain evidence="11 12">DSM 18760</strain>
    </source>
</reference>
<keyword evidence="6 10" id="KW-0548">Nucleotidyltransferase</keyword>
<comment type="catalytic activity">
    <reaction evidence="9 10">
        <text>RNA(n) + a ribonucleoside 5'-triphosphate = RNA(n+1) + diphosphate</text>
        <dbReference type="Rhea" id="RHEA:21248"/>
        <dbReference type="Rhea" id="RHEA-COMP:14527"/>
        <dbReference type="Rhea" id="RHEA-COMP:17342"/>
        <dbReference type="ChEBI" id="CHEBI:33019"/>
        <dbReference type="ChEBI" id="CHEBI:61557"/>
        <dbReference type="ChEBI" id="CHEBI:140395"/>
        <dbReference type="EC" id="2.7.7.6"/>
    </reaction>
</comment>
<dbReference type="Proteomes" id="UP000214588">
    <property type="component" value="Unassembled WGS sequence"/>
</dbReference>
<evidence type="ECO:0000313" key="12">
    <source>
        <dbReference type="Proteomes" id="UP000214588"/>
    </source>
</evidence>
<evidence type="ECO:0000313" key="11">
    <source>
        <dbReference type="EMBL" id="OWZ84160.1"/>
    </source>
</evidence>
<evidence type="ECO:0000256" key="3">
    <source>
        <dbReference type="ARBA" id="ARBA00013725"/>
    </source>
</evidence>
<dbReference type="GO" id="GO:0000428">
    <property type="term" value="C:DNA-directed RNA polymerase complex"/>
    <property type="evidence" value="ECO:0007669"/>
    <property type="project" value="UniProtKB-KW"/>
</dbReference>
<keyword evidence="4 10" id="KW-0240">DNA-directed RNA polymerase</keyword>
<dbReference type="AlphaFoldDB" id="A0A226C1B1"/>
<comment type="subunit">
    <text evidence="10">The RNAP catalytic core consists of 2 alpha, 1 beta, 1 beta' and 1 omega subunit. When a sigma factor is associated with the core the holoenzyme is formed, which can initiate transcription.</text>
</comment>
<dbReference type="EC" id="2.7.7.6" evidence="2 10"/>
<accession>A0A226C1B1</accession>
<organism evidence="11 12">
    <name type="scientific">Natranaerobius trueperi</name>
    <dbReference type="NCBI Taxonomy" id="759412"/>
    <lineage>
        <taxon>Bacteria</taxon>
        <taxon>Bacillati</taxon>
        <taxon>Bacillota</taxon>
        <taxon>Clostridia</taxon>
        <taxon>Natranaerobiales</taxon>
        <taxon>Natranaerobiaceae</taxon>
        <taxon>Natranaerobius</taxon>
    </lineage>
</organism>
<dbReference type="HAMAP" id="MF_00366">
    <property type="entry name" value="RNApol_bact_RpoZ"/>
    <property type="match status" value="1"/>
</dbReference>
<dbReference type="NCBIfam" id="TIGR00690">
    <property type="entry name" value="rpoZ"/>
    <property type="match status" value="1"/>
</dbReference>